<name>A0A2H0RFA8_9BACT</name>
<proteinExistence type="predicted"/>
<accession>A0A2H0RFA8</accession>
<comment type="caution">
    <text evidence="1">The sequence shown here is derived from an EMBL/GenBank/DDBJ whole genome shotgun (WGS) entry which is preliminary data.</text>
</comment>
<dbReference type="EMBL" id="PCYI01000021">
    <property type="protein sequence ID" value="PIR44714.1"/>
    <property type="molecule type" value="Genomic_DNA"/>
</dbReference>
<evidence type="ECO:0000313" key="1">
    <source>
        <dbReference type="EMBL" id="PIR44714.1"/>
    </source>
</evidence>
<dbReference type="Proteomes" id="UP000228767">
    <property type="component" value="Unassembled WGS sequence"/>
</dbReference>
<reference evidence="1 2" key="1">
    <citation type="submission" date="2017-09" db="EMBL/GenBank/DDBJ databases">
        <title>Depth-based differentiation of microbial function through sediment-hosted aquifers and enrichment of novel symbionts in the deep terrestrial subsurface.</title>
        <authorList>
            <person name="Probst A.J."/>
            <person name="Ladd B."/>
            <person name="Jarett J.K."/>
            <person name="Geller-Mcgrath D.E."/>
            <person name="Sieber C.M."/>
            <person name="Emerson J.B."/>
            <person name="Anantharaman K."/>
            <person name="Thomas B.C."/>
            <person name="Malmstrom R."/>
            <person name="Stieglmeier M."/>
            <person name="Klingl A."/>
            <person name="Woyke T."/>
            <person name="Ryan C.M."/>
            <person name="Banfield J.F."/>
        </authorList>
    </citation>
    <scope>NUCLEOTIDE SEQUENCE [LARGE SCALE GENOMIC DNA]</scope>
    <source>
        <strain evidence="1">CG10_big_fil_rev_8_21_14_0_10_51_16</strain>
    </source>
</reference>
<sequence>MKDVTAAIEGGLLGEDRDQKELKPKDALERLLRAGDERSRMWEKLREAVHAIAAAFLRVFYRDNVSTGGIEIEVRGKAKFFFNSLRMWSFSWPMRPEMSRSFWLSVSQDTSEPRNLLQFAEAVRGGLLDQFAEKLETEAREATEAVGTLESALDKLERFVPPKDDDKAGSDKSDKASDESSLMNFQFRLVQIIVRFSTNKIVTREGNLLARFFHEWRDDQETVALVLTLLKCFDASSEEVTDYDKLRANYLAGLKWLRIQAERPL</sequence>
<evidence type="ECO:0000313" key="2">
    <source>
        <dbReference type="Proteomes" id="UP000228767"/>
    </source>
</evidence>
<dbReference type="AlphaFoldDB" id="A0A2H0RFA8"/>
<gene>
    <name evidence="1" type="ORF">COV10_03410</name>
</gene>
<organism evidence="1 2">
    <name type="scientific">Candidatus Vogelbacteria bacterium CG10_big_fil_rev_8_21_14_0_10_51_16</name>
    <dbReference type="NCBI Taxonomy" id="1975045"/>
    <lineage>
        <taxon>Bacteria</taxon>
        <taxon>Candidatus Vogeliibacteriota</taxon>
    </lineage>
</organism>
<protein>
    <submittedName>
        <fullName evidence="1">Uncharacterized protein</fullName>
    </submittedName>
</protein>